<dbReference type="PANTHER" id="PTHR12270:SF25">
    <property type="entry name" value="GLYCOSYLTRANSFERASE-LIKE PROTEIN LARGE"/>
    <property type="match status" value="1"/>
</dbReference>
<comment type="subcellular location">
    <subcellularLocation>
        <location evidence="1">Membrane</location>
        <topology evidence="1">Single-pass type II membrane protein</topology>
    </subcellularLocation>
</comment>
<dbReference type="EMBL" id="BTSX01000004">
    <property type="protein sequence ID" value="GMS94540.1"/>
    <property type="molecule type" value="Genomic_DNA"/>
</dbReference>
<evidence type="ECO:0000256" key="1">
    <source>
        <dbReference type="ARBA" id="ARBA00004606"/>
    </source>
</evidence>
<evidence type="ECO:0000256" key="5">
    <source>
        <dbReference type="ARBA" id="ARBA00023136"/>
    </source>
</evidence>
<evidence type="ECO:0000256" key="4">
    <source>
        <dbReference type="ARBA" id="ARBA00022989"/>
    </source>
</evidence>
<keyword evidence="4" id="KW-1133">Transmembrane helix</keyword>
<keyword evidence="2" id="KW-0812">Transmembrane</keyword>
<dbReference type="InterPro" id="IPR051292">
    <property type="entry name" value="Xyl/GlcA_transferase"/>
</dbReference>
<dbReference type="GO" id="GO:0005794">
    <property type="term" value="C:Golgi apparatus"/>
    <property type="evidence" value="ECO:0007669"/>
    <property type="project" value="TreeGrafter"/>
</dbReference>
<name>A0AAV5TJK5_9BILA</name>
<organism evidence="7 8">
    <name type="scientific">Pristionchus entomophagus</name>
    <dbReference type="NCBI Taxonomy" id="358040"/>
    <lineage>
        <taxon>Eukaryota</taxon>
        <taxon>Metazoa</taxon>
        <taxon>Ecdysozoa</taxon>
        <taxon>Nematoda</taxon>
        <taxon>Chromadorea</taxon>
        <taxon>Rhabditida</taxon>
        <taxon>Rhabditina</taxon>
        <taxon>Diplogasteromorpha</taxon>
        <taxon>Diplogasteroidea</taxon>
        <taxon>Neodiplogasteridae</taxon>
        <taxon>Pristionchus</taxon>
    </lineage>
</organism>
<dbReference type="PANTHER" id="PTHR12270">
    <property type="entry name" value="GLYCOSYLTRANSFERASE-RELATED"/>
    <property type="match status" value="1"/>
</dbReference>
<keyword evidence="6" id="KW-0325">Glycoprotein</keyword>
<evidence type="ECO:0000256" key="2">
    <source>
        <dbReference type="ARBA" id="ARBA00022692"/>
    </source>
</evidence>
<dbReference type="AlphaFoldDB" id="A0AAV5TJK5"/>
<comment type="caution">
    <text evidence="7">The sequence shown here is derived from an EMBL/GenBank/DDBJ whole genome shotgun (WGS) entry which is preliminary data.</text>
</comment>
<keyword evidence="5" id="KW-0472">Membrane</keyword>
<keyword evidence="3" id="KW-0735">Signal-anchor</keyword>
<evidence type="ECO:0000313" key="8">
    <source>
        <dbReference type="Proteomes" id="UP001432027"/>
    </source>
</evidence>
<protein>
    <recommendedName>
        <fullName evidence="9">Glycosyltransferase family 92 protein</fullName>
    </recommendedName>
</protein>
<dbReference type="Proteomes" id="UP001432027">
    <property type="component" value="Unassembled WGS sequence"/>
</dbReference>
<proteinExistence type="predicted"/>
<evidence type="ECO:0000256" key="3">
    <source>
        <dbReference type="ARBA" id="ARBA00022968"/>
    </source>
</evidence>
<keyword evidence="8" id="KW-1185">Reference proteome</keyword>
<feature type="non-terminal residue" evidence="7">
    <location>
        <position position="80"/>
    </location>
</feature>
<dbReference type="GO" id="GO:0042285">
    <property type="term" value="F:xylosyltransferase activity"/>
    <property type="evidence" value="ECO:0007669"/>
    <property type="project" value="TreeGrafter"/>
</dbReference>
<accession>A0AAV5TJK5</accession>
<feature type="non-terminal residue" evidence="7">
    <location>
        <position position="1"/>
    </location>
</feature>
<evidence type="ECO:0000313" key="7">
    <source>
        <dbReference type="EMBL" id="GMS94540.1"/>
    </source>
</evidence>
<evidence type="ECO:0000256" key="6">
    <source>
        <dbReference type="ARBA" id="ARBA00023180"/>
    </source>
</evidence>
<dbReference type="GO" id="GO:0015020">
    <property type="term" value="F:glucuronosyltransferase activity"/>
    <property type="evidence" value="ECO:0007669"/>
    <property type="project" value="TreeGrafter"/>
</dbReference>
<dbReference type="GO" id="GO:0035269">
    <property type="term" value="P:protein O-linked glycosylation via mannose"/>
    <property type="evidence" value="ECO:0007669"/>
    <property type="project" value="TreeGrafter"/>
</dbReference>
<evidence type="ECO:0008006" key="9">
    <source>
        <dbReference type="Google" id="ProtNLM"/>
    </source>
</evidence>
<dbReference type="GO" id="GO:0016020">
    <property type="term" value="C:membrane"/>
    <property type="evidence" value="ECO:0007669"/>
    <property type="project" value="UniProtKB-SubCell"/>
</dbReference>
<sequence>VQQPIVHLASLISGREDYLRAETLIKSILLFHRGSLHYHFIADSKSREVISALLQTWQIENFRWSIYESGDDADRLGWVR</sequence>
<gene>
    <name evidence="7" type="ORF">PENTCL1PPCAC_16715</name>
</gene>
<reference evidence="7" key="1">
    <citation type="submission" date="2023-10" db="EMBL/GenBank/DDBJ databases">
        <title>Genome assembly of Pristionchus species.</title>
        <authorList>
            <person name="Yoshida K."/>
            <person name="Sommer R.J."/>
        </authorList>
    </citation>
    <scope>NUCLEOTIDE SEQUENCE</scope>
    <source>
        <strain evidence="7">RS0144</strain>
    </source>
</reference>